<dbReference type="GeneID" id="109463609"/>
<dbReference type="InterPro" id="IPR018378">
    <property type="entry name" value="C-type_lectin_CS"/>
</dbReference>
<dbReference type="PRINTS" id="PR01433">
    <property type="entry name" value="POLYCYSTIN2"/>
</dbReference>
<keyword evidence="6 11" id="KW-0472">Membrane</keyword>
<dbReference type="SMART" id="SM00034">
    <property type="entry name" value="CLECT"/>
    <property type="match status" value="1"/>
</dbReference>
<dbReference type="Pfam" id="PF20519">
    <property type="entry name" value="Polycystin_dom"/>
    <property type="match status" value="1"/>
</dbReference>
<evidence type="ECO:0000259" key="13">
    <source>
        <dbReference type="PROSITE" id="PS50095"/>
    </source>
</evidence>
<dbReference type="InterPro" id="IPR046791">
    <property type="entry name" value="Polycystin_dom"/>
</dbReference>
<feature type="transmembrane region" description="Helical" evidence="11">
    <location>
        <begin position="1786"/>
        <end position="1806"/>
    </location>
</feature>
<feature type="transmembrane region" description="Helical" evidence="11">
    <location>
        <begin position="1826"/>
        <end position="1851"/>
    </location>
</feature>
<feature type="transmembrane region" description="Helical" evidence="11">
    <location>
        <begin position="1888"/>
        <end position="1909"/>
    </location>
</feature>
<dbReference type="InterPro" id="IPR051223">
    <property type="entry name" value="Polycystin"/>
</dbReference>
<dbReference type="InterPro" id="IPR003915">
    <property type="entry name" value="PKD_2"/>
</dbReference>
<dbReference type="KEGG" id="bbel:109463609"/>
<dbReference type="PANTHER" id="PTHR10877">
    <property type="entry name" value="POLYCYSTIN FAMILY MEMBER"/>
    <property type="match status" value="1"/>
</dbReference>
<evidence type="ECO:0000256" key="7">
    <source>
        <dbReference type="ARBA" id="ARBA00023157"/>
    </source>
</evidence>
<accession>A0A6P4YG85</accession>
<evidence type="ECO:0000256" key="1">
    <source>
        <dbReference type="ARBA" id="ARBA00004141"/>
    </source>
</evidence>
<dbReference type="GO" id="GO:0005509">
    <property type="term" value="F:calcium ion binding"/>
    <property type="evidence" value="ECO:0007669"/>
    <property type="project" value="InterPro"/>
</dbReference>
<evidence type="ECO:0000259" key="12">
    <source>
        <dbReference type="PROSITE" id="PS50041"/>
    </source>
</evidence>
<keyword evidence="4" id="KW-0732">Signal</keyword>
<evidence type="ECO:0000256" key="8">
    <source>
        <dbReference type="ARBA" id="ARBA00023180"/>
    </source>
</evidence>
<evidence type="ECO:0000256" key="5">
    <source>
        <dbReference type="ARBA" id="ARBA00022989"/>
    </source>
</evidence>
<evidence type="ECO:0000256" key="2">
    <source>
        <dbReference type="ARBA" id="ARBA00007200"/>
    </source>
</evidence>
<dbReference type="InterPro" id="IPR000203">
    <property type="entry name" value="GPS"/>
</dbReference>
<dbReference type="FunFam" id="2.60.60.20:FF:000019">
    <property type="entry name" value="Uncharacterized protein"/>
    <property type="match status" value="1"/>
</dbReference>
<dbReference type="Pfam" id="PF02010">
    <property type="entry name" value="REJ"/>
    <property type="match status" value="1"/>
</dbReference>
<evidence type="ECO:0000256" key="11">
    <source>
        <dbReference type="SAM" id="Phobius"/>
    </source>
</evidence>
<feature type="transmembrane region" description="Helical" evidence="11">
    <location>
        <begin position="1351"/>
        <end position="1382"/>
    </location>
</feature>
<evidence type="ECO:0000256" key="3">
    <source>
        <dbReference type="ARBA" id="ARBA00022692"/>
    </source>
</evidence>
<keyword evidence="8" id="KW-0325">Glycoprotein</keyword>
<feature type="domain" description="PLAT" evidence="13">
    <location>
        <begin position="1048"/>
        <end position="1165"/>
    </location>
</feature>
<evidence type="ECO:0000313" key="16">
    <source>
        <dbReference type="RefSeq" id="XP_019616021.1"/>
    </source>
</evidence>
<feature type="transmembrane region" description="Helical" evidence="11">
    <location>
        <begin position="1257"/>
        <end position="1278"/>
    </location>
</feature>
<feature type="transmembrane region" description="Helical" evidence="11">
    <location>
        <begin position="1737"/>
        <end position="1756"/>
    </location>
</feature>
<feature type="transmembrane region" description="Helical" evidence="11">
    <location>
        <begin position="1211"/>
        <end position="1230"/>
    </location>
</feature>
<dbReference type="SUPFAM" id="SSF56436">
    <property type="entry name" value="C-type lectin-like"/>
    <property type="match status" value="1"/>
</dbReference>
<keyword evidence="5 11" id="KW-1133">Transmembrane helix</keyword>
<evidence type="ECO:0000256" key="10">
    <source>
        <dbReference type="PROSITE-ProRule" id="PRU00152"/>
    </source>
</evidence>
<dbReference type="PROSITE" id="PS50095">
    <property type="entry name" value="PLAT"/>
    <property type="match status" value="1"/>
</dbReference>
<gene>
    <name evidence="16" type="primary">LOC109463609</name>
</gene>
<dbReference type="InterPro" id="IPR001024">
    <property type="entry name" value="PLAT/LH2_dom"/>
</dbReference>
<dbReference type="Pfam" id="PF08016">
    <property type="entry name" value="PKD_channel"/>
    <property type="match status" value="1"/>
</dbReference>
<dbReference type="InterPro" id="IPR046338">
    <property type="entry name" value="GAIN_dom_sf"/>
</dbReference>
<dbReference type="PROSITE" id="PS50041">
    <property type="entry name" value="C_TYPE_LECTIN_2"/>
    <property type="match status" value="1"/>
</dbReference>
<dbReference type="GO" id="GO:0005262">
    <property type="term" value="F:calcium channel activity"/>
    <property type="evidence" value="ECO:0007669"/>
    <property type="project" value="TreeGrafter"/>
</dbReference>
<dbReference type="InterPro" id="IPR016187">
    <property type="entry name" value="CTDL_fold"/>
</dbReference>
<dbReference type="Proteomes" id="UP000515135">
    <property type="component" value="Unplaced"/>
</dbReference>
<dbReference type="SMART" id="SM00303">
    <property type="entry name" value="GPS"/>
    <property type="match status" value="1"/>
</dbReference>
<feature type="transmembrane region" description="Helical" evidence="11">
    <location>
        <begin position="1699"/>
        <end position="1717"/>
    </location>
</feature>
<dbReference type="Gene3D" id="2.60.60.20">
    <property type="entry name" value="PLAT/LH2 domain"/>
    <property type="match status" value="1"/>
</dbReference>
<comment type="caution">
    <text evidence="10">Lacks conserved residue(s) required for the propagation of feature annotation.</text>
</comment>
<evidence type="ECO:0000313" key="15">
    <source>
        <dbReference type="Proteomes" id="UP000515135"/>
    </source>
</evidence>
<dbReference type="OrthoDB" id="5322100at2759"/>
<dbReference type="PROSITE" id="PS00615">
    <property type="entry name" value="C_TYPE_LECTIN_1"/>
    <property type="match status" value="1"/>
</dbReference>
<protein>
    <submittedName>
        <fullName evidence="16">Polycystic kidney disease protein 1-like 2</fullName>
    </submittedName>
</protein>
<evidence type="ECO:0000256" key="9">
    <source>
        <dbReference type="PIRSR" id="PIRSR603915-2"/>
    </source>
</evidence>
<dbReference type="InterPro" id="IPR057244">
    <property type="entry name" value="GAIN_B"/>
</dbReference>
<dbReference type="Gene3D" id="3.10.100.10">
    <property type="entry name" value="Mannose-Binding Protein A, subunit A"/>
    <property type="match status" value="1"/>
</dbReference>
<sequence length="2013" mass="225833">MGIAEGIHRSTEPLPISRMVDSVLHGEAGLVSCTDMYISGYSWSIFEPIPYSSYMFAPIYGLRNPITYQKDLTIPKQALLPGTYMVQFRVIIADLLGISDVDFVHQTWIRVVPMPLVTTLGPSLVTQHTSDDFWVSAEASWDPEGLVSSSDLNITWTCDGCCLNGYVFHQHSLRCFKAFNDRTTYNGAVSRCSLDGGTLAMPRDSTTNEFLIDLKNGVDNNAWYRFGLTDVHQEGVWMWDDGVPLGDFRAWGPGEPNSAGDEDCAEYWPHLNTWNDIPCTFADRKFICQLSQLDACRNRLRYSANQTAGTTFNFTAQASSPGRPSVQASQVVVFQDNRACVLAIRCINNCDWSNTNSSEELQLEAVPGSDDTPWYEWTVVEHPWGFGGFQISVSEPEVVIANNTFNVEGTYTLRVVNYNGVCLDGLAVSEWTFTVWGLEPPALQNKNLSTPCVIERAGAGGCVCCGDFIDSPGYSYVTYKFRRHTSVNVERGWVGFQQDEPLQTPLPLTPFSTQVPWYCPSIFPPQGFIMEVEVMTVDGRVTVLNVTEDTEEILDVEVLLQLQIEEVNDVIDFSSLLVMNTAQPEKRNSTNTLQIARGIELSAETIKMLVENDTDRTIAVKDIKIASANIFTGCAILLKHVTTAAWDVEGSNLNETIEANKKTASSAFKAIENILNMYDTLMMPTDGTRGVSLDMSMLHAKIQREPCQGGQKKVFTVNDTLFVLPAFNTLDNSCEDSFGVELINSDFNPFRYSENSPDVGSEVAGLTVWRGRDRRPVHRLPEPVDMIIPRDKQRTTSTVFKYTGQLRSSDDIIVVKFRPQRTRTALTILLNINGTSQPEQDLPRVQLVWQRASQPTADSFEAAKWTALLPVPQDQLYTLQLPHTYNNTNLTSNPYSWLLPTEALNVTEFDIQNETTFYLGVKYAGEDTSVTVKVSILESACVYFGEDSSHLWEDDGCKLGPLSNTTHLHCRCDHLTKFAGFVPPNPIYLPPSGNFNFKENPIGLIAVLTVFGLFVLGCLMARKADRRDLTKLGVTTPTGHTLNPDPDCRYIITVYTGFRLDAGTTAQVSITMFGFRDESQPLALQDARRQLFQGGSVDSFLVSSEEPLGPLTHIHVWHDNTGPSPAWYLSKVVIQHLSSGQLDYFICNKWLALDEDDGRIDRMVFVASPEEMTAISNLISERAAKDFHDGHLFFSVVRRPARSGFTRAQRLACCMSTVYSTMMANIMFFGQGDNFDPPQPVRIMGVQIDLPISLPEIMIAIQSVIIVVPINALIVLLYRSAAPKASSKPVTKHANTKDVKAKDGQKGTSGCRLPWWAATVAGLLVFTVSFVSAFFTVVYAQTFGREKAEAWFTAFITSFLTDLILIQPVKVLTLAAILVLLIRKPTTDDDPPPTEVAGDEEYLQVVAEQSAAAVAATAPLAGETLTRDRAQRVRRKRCRHILREMVVYGLFLSVLMLMSYTERSNLAFYMNNSIKSALEGTFSTISDPASYWTWLEQDVLPAVHSPAWYNGRPCEENLTLSEHLTHAISPLQLRQIRITQEQDCTIPDAMAHIAASCLDEYSASKLDTGSYDGNWGVAVNYTNHDNSTDNRTIPSPWDYTYGDINNGFLYVGEHGVYPSGGYIVTLGRTLNDSLRTLTDLISNGWLDNRTRAVFMEAVLYNPHANLFAVVTMTTEFDITGRAFTATELVIFRIHHEGQVLLLVLRMGLIIFLLFNLVREVLKFHTYGMVYLTDPWSWLEMLIITTGMAAMGLYARAQGLTDEVSGYLKEGHVLFHLYRTAAMWHQVYTYLLGALTCFTLVKFIRLLKFNKHVNALLYTMKKTAKPLVSFFVISGIVFTAFALAANLTLGIATSGYSSLLRTYTSLFNMMLGSFQFAVLEESSPVWGPAIFLSFQITAQFILLSMFMTIIMDVYMEVKSSDPEDVEMMAYLWEEVCGVVHKIKTIANRPETRQPAAREHQFTQLDQMHEMLKKLDRDEKCRRERRREERQIEKRQREERERMVRYSEAPSLWFV</sequence>
<dbReference type="InterPro" id="IPR001304">
    <property type="entry name" value="C-type_lectin-like"/>
</dbReference>
<dbReference type="SUPFAM" id="SSF49723">
    <property type="entry name" value="Lipase/lipooxygenase domain (PLAT/LH2 domain)"/>
    <property type="match status" value="1"/>
</dbReference>
<dbReference type="PANTHER" id="PTHR10877:SF194">
    <property type="entry name" value="LOCATION OF VULVA DEFECTIVE 1"/>
    <property type="match status" value="1"/>
</dbReference>
<evidence type="ECO:0000256" key="4">
    <source>
        <dbReference type="ARBA" id="ARBA00022729"/>
    </source>
</evidence>
<dbReference type="SMART" id="SM00308">
    <property type="entry name" value="LH2"/>
    <property type="match status" value="1"/>
</dbReference>
<dbReference type="GO" id="GO:0050982">
    <property type="term" value="P:detection of mechanical stimulus"/>
    <property type="evidence" value="ECO:0007669"/>
    <property type="project" value="TreeGrafter"/>
</dbReference>
<organism evidence="15 16">
    <name type="scientific">Branchiostoma belcheri</name>
    <name type="common">Amphioxus</name>
    <dbReference type="NCBI Taxonomy" id="7741"/>
    <lineage>
        <taxon>Eukaryota</taxon>
        <taxon>Metazoa</taxon>
        <taxon>Chordata</taxon>
        <taxon>Cephalochordata</taxon>
        <taxon>Leptocardii</taxon>
        <taxon>Amphioxiformes</taxon>
        <taxon>Branchiostomatidae</taxon>
        <taxon>Branchiostoma</taxon>
    </lineage>
</organism>
<comment type="similarity">
    <text evidence="2">Belongs to the polycystin family.</text>
</comment>
<dbReference type="Pfam" id="PF01477">
    <property type="entry name" value="PLAT"/>
    <property type="match status" value="1"/>
</dbReference>
<dbReference type="Pfam" id="PF01825">
    <property type="entry name" value="GPS"/>
    <property type="match status" value="1"/>
</dbReference>
<proteinExistence type="inferred from homology"/>
<feature type="domain" description="C-type lectin" evidence="12">
    <location>
        <begin position="171"/>
        <end position="279"/>
    </location>
</feature>
<dbReference type="PROSITE" id="PS50221">
    <property type="entry name" value="GAIN_B"/>
    <property type="match status" value="1"/>
</dbReference>
<dbReference type="Gene3D" id="2.60.220.50">
    <property type="match status" value="1"/>
</dbReference>
<dbReference type="InterPro" id="IPR036392">
    <property type="entry name" value="PLAT/LH2_dom_sf"/>
</dbReference>
<dbReference type="InterPro" id="IPR016186">
    <property type="entry name" value="C-type_lectin-like/link_sf"/>
</dbReference>
<keyword evidence="15" id="KW-1185">Reference proteome</keyword>
<comment type="subcellular location">
    <subcellularLocation>
        <location evidence="1">Membrane</location>
        <topology evidence="1">Multi-pass membrane protein</topology>
    </subcellularLocation>
</comment>
<dbReference type="InterPro" id="IPR013122">
    <property type="entry name" value="PKD1_2_channel"/>
</dbReference>
<keyword evidence="3 11" id="KW-0812">Transmembrane</keyword>
<name>A0A6P4YG85_BRABE</name>
<feature type="domain" description="GAIN-B" evidence="14">
    <location>
        <begin position="843"/>
        <end position="988"/>
    </location>
</feature>
<feature type="transmembrane region" description="Helical" evidence="11">
    <location>
        <begin position="1441"/>
        <end position="1460"/>
    </location>
</feature>
<evidence type="ECO:0000256" key="6">
    <source>
        <dbReference type="ARBA" id="ARBA00023136"/>
    </source>
</evidence>
<feature type="transmembrane region" description="Helical" evidence="11">
    <location>
        <begin position="1002"/>
        <end position="1021"/>
    </location>
</feature>
<dbReference type="GO" id="GO:0016020">
    <property type="term" value="C:membrane"/>
    <property type="evidence" value="ECO:0007669"/>
    <property type="project" value="UniProtKB-SubCell"/>
</dbReference>
<dbReference type="RefSeq" id="XP_019616021.1">
    <property type="nucleotide sequence ID" value="XM_019760462.1"/>
</dbReference>
<evidence type="ECO:0000259" key="14">
    <source>
        <dbReference type="PROSITE" id="PS50221"/>
    </source>
</evidence>
<dbReference type="CDD" id="cd00037">
    <property type="entry name" value="CLECT"/>
    <property type="match status" value="1"/>
</dbReference>
<keyword evidence="7" id="KW-1015">Disulfide bond</keyword>
<feature type="disulfide bond" evidence="9">
    <location>
        <begin position="1544"/>
        <end position="1557"/>
    </location>
</feature>
<feature type="transmembrane region" description="Helical" evidence="11">
    <location>
        <begin position="1315"/>
        <end position="1339"/>
    </location>
</feature>
<dbReference type="Pfam" id="PF00059">
    <property type="entry name" value="Lectin_C"/>
    <property type="match status" value="1"/>
</dbReference>
<dbReference type="InterPro" id="IPR002859">
    <property type="entry name" value="PKD/REJ-like"/>
</dbReference>
<reference evidence="16" key="1">
    <citation type="submission" date="2025-08" db="UniProtKB">
        <authorList>
            <consortium name="RefSeq"/>
        </authorList>
    </citation>
    <scope>IDENTIFICATION</scope>
    <source>
        <tissue evidence="16">Gonad</tissue>
    </source>
</reference>